<dbReference type="RefSeq" id="WP_097064093.1">
    <property type="nucleotide sequence ID" value="NZ_OBMI01000002.1"/>
</dbReference>
<reference evidence="1 2" key="1">
    <citation type="submission" date="2017-07" db="EMBL/GenBank/DDBJ databases">
        <authorList>
            <person name="Sun Z.S."/>
            <person name="Albrecht U."/>
            <person name="Echele G."/>
            <person name="Lee C.C."/>
        </authorList>
    </citation>
    <scope>NUCLEOTIDE SEQUENCE [LARGE SCALE GENOMIC DNA]</scope>
    <source>
        <strain evidence="1 2">CGMCC 1.12672</strain>
    </source>
</reference>
<proteinExistence type="predicted"/>
<dbReference type="Proteomes" id="UP000219494">
    <property type="component" value="Unassembled WGS sequence"/>
</dbReference>
<organism evidence="1 2">
    <name type="scientific">Sphingomonas guangdongensis</name>
    <dbReference type="NCBI Taxonomy" id="1141890"/>
    <lineage>
        <taxon>Bacteria</taxon>
        <taxon>Pseudomonadati</taxon>
        <taxon>Pseudomonadota</taxon>
        <taxon>Alphaproteobacteria</taxon>
        <taxon>Sphingomonadales</taxon>
        <taxon>Sphingomonadaceae</taxon>
        <taxon>Sphingomonas</taxon>
    </lineage>
</organism>
<evidence type="ECO:0000313" key="2">
    <source>
        <dbReference type="Proteomes" id="UP000219494"/>
    </source>
</evidence>
<dbReference type="EMBL" id="OBMI01000002">
    <property type="protein sequence ID" value="SOB87172.1"/>
    <property type="molecule type" value="Genomic_DNA"/>
</dbReference>
<protein>
    <submittedName>
        <fullName evidence="1">Uncharacterized protein</fullName>
    </submittedName>
</protein>
<accession>A0A285R487</accession>
<sequence length="396" mass="42313">MSDALADHARAIEVLDGVAAELADIHRAKEYSQWRPWAAGQADSALAGATPFADFANAWIFTGDGGGVVATGRFGSWAIDRLVEKMAPAAIIKLFEEETSRNVARYDEVSPVLGVQITKECDLGEGIRLAPPPEIIFDVTQLWRHSMVPLPTGTCALIQTYAVTPAFERRSPEATGPIGSSQTLPAAEARQSVRERTRLACLLAGAGAVELPLSILQPDRRNLLAAGDGNQSGRPFSPFPFTAQELDADLIATLYDQLGRFAGIGSLARAIDRLGRSRLAINPVDRSLDLGMSAEIALMHDHGSSNTEIGYKIGSRAAWLLGTDANERATIFNDIKKLYDARSKAVHTGELSAKSQIDLDAADALVTRALVAILGRGSFPDWTRLVLGGGTAATKE</sequence>
<evidence type="ECO:0000313" key="1">
    <source>
        <dbReference type="EMBL" id="SOB87172.1"/>
    </source>
</evidence>
<dbReference type="AlphaFoldDB" id="A0A285R487"/>
<name>A0A285R487_9SPHN</name>
<gene>
    <name evidence="1" type="ORF">SAMN06297144_2296</name>
</gene>
<dbReference type="OrthoDB" id="8453008at2"/>
<keyword evidence="2" id="KW-1185">Reference proteome</keyword>